<keyword evidence="3 11" id="KW-0136">Cellulose degradation</keyword>
<evidence type="ECO:0000256" key="5">
    <source>
        <dbReference type="ARBA" id="ARBA00023277"/>
    </source>
</evidence>
<evidence type="ECO:0000256" key="9">
    <source>
        <dbReference type="PIRSR" id="PIRSR001100-2"/>
    </source>
</evidence>
<evidence type="ECO:0000256" key="8">
    <source>
        <dbReference type="PIRSR" id="PIRSR001100-1"/>
    </source>
</evidence>
<feature type="binding site" evidence="9">
    <location>
        <position position="239"/>
    </location>
    <ligand>
        <name>substrate</name>
    </ligand>
</feature>
<comment type="caution">
    <text evidence="12">The sequence shown here is derived from an EMBL/GenBank/DDBJ whole genome shotgun (WGS) entry which is preliminary data.</text>
</comment>
<proteinExistence type="inferred from homology"/>
<gene>
    <name evidence="12" type="ORF">LR394_09765</name>
</gene>
<sequence length="345" mass="36244">MKRKTLTAVAASAVAAVAVTTFVATQSTAAPAPSKAKVSTAAAADTLSLAQSKGFYVDPKSQSALYVKANPNDSRTPTIQDGLAKNPMARWFGDWFTSISKSVGEHVDGAEKAGKVPILVAYSIPNRDACSGYSGGGETSAAKYRTWISDYAGAIKARPAVVVLEPDALADYSCLTSAQKTERESLIKYATEQFKTKAPNTLVYIDAGNSKYAKATDIADRLSKAGVDNVRGFALNVSNFHTEAEETAFGTAVNNALAAKGKAKKPYMMDTSRNGNGWNGKWCNPTGRKIGVTSRVGSTDPAGTGLETRLWIKTAGNSDGECGNAPTSPAGTFNPQIAYDMILGK</sequence>
<feature type="chain" id="PRO_5041015300" description="Glucanase" evidence="11">
    <location>
        <begin position="30"/>
        <end position="345"/>
    </location>
</feature>
<feature type="signal peptide" evidence="11">
    <location>
        <begin position="1"/>
        <end position="29"/>
    </location>
</feature>
<keyword evidence="2 11" id="KW-0378">Hydrolase</keyword>
<protein>
    <recommendedName>
        <fullName evidence="11">Glucanase</fullName>
        <ecNumber evidence="11">3.2.1.-</ecNumber>
    </recommendedName>
</protein>
<dbReference type="PANTHER" id="PTHR34876:SF4">
    <property type="entry name" value="1,4-BETA-D-GLUCAN CELLOBIOHYDROLASE C-RELATED"/>
    <property type="match status" value="1"/>
</dbReference>
<dbReference type="GO" id="GO:0030245">
    <property type="term" value="P:cellulose catabolic process"/>
    <property type="evidence" value="ECO:0007669"/>
    <property type="project" value="UniProtKB-KW"/>
</dbReference>
<keyword evidence="4" id="KW-1015">Disulfide bond</keyword>
<evidence type="ECO:0000256" key="2">
    <source>
        <dbReference type="ARBA" id="ARBA00022801"/>
    </source>
</evidence>
<evidence type="ECO:0000313" key="12">
    <source>
        <dbReference type="EMBL" id="MCD5311184.1"/>
    </source>
</evidence>
<accession>A0A9X1SSZ5</accession>
<feature type="binding site" evidence="9">
    <location>
        <position position="313"/>
    </location>
    <ligand>
        <name>substrate</name>
    </ligand>
</feature>
<dbReference type="PIRSF" id="PIRSF001100">
    <property type="entry name" value="Beta_cellobiohydrolase"/>
    <property type="match status" value="1"/>
</dbReference>
<evidence type="ECO:0000256" key="6">
    <source>
        <dbReference type="ARBA" id="ARBA00023295"/>
    </source>
</evidence>
<evidence type="ECO:0000256" key="7">
    <source>
        <dbReference type="ARBA" id="ARBA00023326"/>
    </source>
</evidence>
<dbReference type="AlphaFoldDB" id="A0A9X1SSZ5"/>
<keyword evidence="7 11" id="KW-0624">Polysaccharide degradation</keyword>
<feature type="binding site" evidence="9">
    <location>
        <position position="282"/>
    </location>
    <ligand>
        <name>substrate</name>
    </ligand>
</feature>
<dbReference type="InterPro" id="IPR016288">
    <property type="entry name" value="Beta_cellobiohydrolase"/>
</dbReference>
<keyword evidence="1 11" id="KW-0732">Signal</keyword>
<keyword evidence="13" id="KW-1185">Reference proteome</keyword>
<evidence type="ECO:0000256" key="4">
    <source>
        <dbReference type="ARBA" id="ARBA00023157"/>
    </source>
</evidence>
<feature type="binding site" evidence="9">
    <location>
        <position position="91"/>
    </location>
    <ligand>
        <name>substrate</name>
    </ligand>
</feature>
<dbReference type="Gene3D" id="3.20.20.40">
    <property type="entry name" value="1, 4-beta cellobiohydrolase"/>
    <property type="match status" value="1"/>
</dbReference>
<evidence type="ECO:0000256" key="10">
    <source>
        <dbReference type="PROSITE-ProRule" id="PRU10057"/>
    </source>
</evidence>
<feature type="active site" description="Proton donor" evidence="8 10">
    <location>
        <position position="167"/>
    </location>
</feature>
<dbReference type="SUPFAM" id="SSF51989">
    <property type="entry name" value="Glycosyl hydrolases family 6, cellulases"/>
    <property type="match status" value="1"/>
</dbReference>
<dbReference type="RefSeq" id="WP_231440362.1">
    <property type="nucleotide sequence ID" value="NZ_JAJOMB010000004.1"/>
</dbReference>
<dbReference type="EMBL" id="JAJOMB010000004">
    <property type="protein sequence ID" value="MCD5311184.1"/>
    <property type="molecule type" value="Genomic_DNA"/>
</dbReference>
<dbReference type="PANTHER" id="PTHR34876">
    <property type="match status" value="1"/>
</dbReference>
<dbReference type="PROSITE" id="PS00656">
    <property type="entry name" value="GLYCOSYL_HYDROL_F6_2"/>
    <property type="match status" value="1"/>
</dbReference>
<evidence type="ECO:0000313" key="13">
    <source>
        <dbReference type="Proteomes" id="UP001138997"/>
    </source>
</evidence>
<keyword evidence="5 11" id="KW-0119">Carbohydrate metabolism</keyword>
<evidence type="ECO:0000256" key="1">
    <source>
        <dbReference type="ARBA" id="ARBA00022729"/>
    </source>
</evidence>
<dbReference type="Proteomes" id="UP001138997">
    <property type="component" value="Unassembled WGS sequence"/>
</dbReference>
<dbReference type="InterPro" id="IPR001524">
    <property type="entry name" value="Glyco_hydro_6_CS"/>
</dbReference>
<feature type="active site" description="Proton acceptor" evidence="8">
    <location>
        <position position="319"/>
    </location>
</feature>
<name>A0A9X1SSZ5_9ACTN</name>
<evidence type="ECO:0000256" key="11">
    <source>
        <dbReference type="RuleBase" id="RU361186"/>
    </source>
</evidence>
<organism evidence="12 13">
    <name type="scientific">Kineosporia babensis</name>
    <dbReference type="NCBI Taxonomy" id="499548"/>
    <lineage>
        <taxon>Bacteria</taxon>
        <taxon>Bacillati</taxon>
        <taxon>Actinomycetota</taxon>
        <taxon>Actinomycetes</taxon>
        <taxon>Kineosporiales</taxon>
        <taxon>Kineosporiaceae</taxon>
        <taxon>Kineosporia</taxon>
    </lineage>
</organism>
<keyword evidence="6 11" id="KW-0326">Glycosidase</keyword>
<evidence type="ECO:0000256" key="3">
    <source>
        <dbReference type="ARBA" id="ARBA00023001"/>
    </source>
</evidence>
<dbReference type="PRINTS" id="PR00733">
    <property type="entry name" value="GLHYDRLASE6"/>
</dbReference>
<dbReference type="GO" id="GO:0004553">
    <property type="term" value="F:hydrolase activity, hydrolyzing O-glycosyl compounds"/>
    <property type="evidence" value="ECO:0007669"/>
    <property type="project" value="InterPro"/>
</dbReference>
<dbReference type="InterPro" id="IPR036434">
    <property type="entry name" value="Beta_cellobiohydrolase_sf"/>
</dbReference>
<comment type="similarity">
    <text evidence="11">Belongs to the glycosyl hydrolase family 6.</text>
</comment>
<dbReference type="EC" id="3.2.1.-" evidence="11"/>
<dbReference type="Pfam" id="PF01341">
    <property type="entry name" value="Glyco_hydro_6"/>
    <property type="match status" value="1"/>
</dbReference>
<reference evidence="12" key="1">
    <citation type="submission" date="2021-11" db="EMBL/GenBank/DDBJ databases">
        <title>Streptomyces corallinus and Kineosporia corallina sp. nov., two new coral-derived marine actinobacteria.</title>
        <authorList>
            <person name="Buangrab K."/>
            <person name="Sutthacheep M."/>
            <person name="Yeemin T."/>
            <person name="Harunari E."/>
            <person name="Igarashi Y."/>
            <person name="Sripreechasak P."/>
            <person name="Kanchanasin P."/>
            <person name="Tanasupawat S."/>
            <person name="Phongsopitanun W."/>
        </authorList>
    </citation>
    <scope>NUCLEOTIDE SEQUENCE</scope>
    <source>
        <strain evidence="12">JCM 31032</strain>
    </source>
</reference>